<evidence type="ECO:0000256" key="1">
    <source>
        <dbReference type="SAM" id="Phobius"/>
    </source>
</evidence>
<comment type="caution">
    <text evidence="2">The sequence shown here is derived from an EMBL/GenBank/DDBJ whole genome shotgun (WGS) entry which is preliminary data.</text>
</comment>
<feature type="transmembrane region" description="Helical" evidence="1">
    <location>
        <begin position="89"/>
        <end position="107"/>
    </location>
</feature>
<proteinExistence type="predicted"/>
<feature type="transmembrane region" description="Helical" evidence="1">
    <location>
        <begin position="183"/>
        <end position="202"/>
    </location>
</feature>
<dbReference type="PANTHER" id="PTHR23523:SF2">
    <property type="entry name" value="2-NITROIMIDAZOLE TRANSPORTER"/>
    <property type="match status" value="1"/>
</dbReference>
<dbReference type="InterPro" id="IPR052524">
    <property type="entry name" value="MFS_Cyanate_Porter"/>
</dbReference>
<dbReference type="PANTHER" id="PTHR23523">
    <property type="match status" value="1"/>
</dbReference>
<keyword evidence="1" id="KW-0472">Membrane</keyword>
<feature type="transmembrane region" description="Helical" evidence="1">
    <location>
        <begin position="147"/>
        <end position="171"/>
    </location>
</feature>
<feature type="transmembrane region" description="Helical" evidence="1">
    <location>
        <begin position="293"/>
        <end position="312"/>
    </location>
</feature>
<gene>
    <name evidence="2" type="ORF">GCM10010921_27220</name>
</gene>
<feature type="transmembrane region" description="Helical" evidence="1">
    <location>
        <begin position="269"/>
        <end position="286"/>
    </location>
</feature>
<keyword evidence="1" id="KW-0812">Transmembrane</keyword>
<dbReference type="Proteomes" id="UP000657592">
    <property type="component" value="Unassembled WGS sequence"/>
</dbReference>
<keyword evidence="3" id="KW-1185">Reference proteome</keyword>
<sequence length="422" mass="43569">MSSDDARAPLAPTHDGRVSLGLLLVTLCLIAVNMRATITGIGPLLEQMTTDTGVSIAVLSGLTSVPLIAWAVCSPLAHSTAQRYGINRVLTVSLVLLTLGALVRSLPGPVAGVWIGTAIIGMSLAAANVLLPAVVKQSFGTRVPAVTALYTALLAGCGAIASGLVVPLSHIAVRGEQWGWRPALLAVCATLPIAVLLWALHHRRAGNGAVRTRPKGTPRGPSMWGDAVAWQVGMYFGVQASMFYVLLTWLAPMALSIGRSETQSGVDVMMFQLAGVLSSLALPLALRGKLERWAPALLPALALVGVAGLILLPDGILVWGMLGGLSSGASLAMSLTLMASRARDHHAASALSGMAQSVGYAFAAVPPVVFGVLHTATGEWIASLAFLAALLCTQALLGVLVGRDRYVLERARPAAPTAPPAP</sequence>
<accession>A0A917IH22</accession>
<feature type="transmembrane region" description="Helical" evidence="1">
    <location>
        <begin position="54"/>
        <end position="77"/>
    </location>
</feature>
<dbReference type="Pfam" id="PF07690">
    <property type="entry name" value="MFS_1"/>
    <property type="match status" value="1"/>
</dbReference>
<dbReference type="InterPro" id="IPR011701">
    <property type="entry name" value="MFS"/>
</dbReference>
<name>A0A917IH22_9MICO</name>
<dbReference type="SUPFAM" id="SSF103473">
    <property type="entry name" value="MFS general substrate transporter"/>
    <property type="match status" value="1"/>
</dbReference>
<reference evidence="2" key="2">
    <citation type="submission" date="2020-09" db="EMBL/GenBank/DDBJ databases">
        <authorList>
            <person name="Sun Q."/>
            <person name="Zhou Y."/>
        </authorList>
    </citation>
    <scope>NUCLEOTIDE SEQUENCE</scope>
    <source>
        <strain evidence="2">CGMCC 1.15794</strain>
    </source>
</reference>
<feature type="transmembrane region" description="Helical" evidence="1">
    <location>
        <begin position="318"/>
        <end position="339"/>
    </location>
</feature>
<protein>
    <submittedName>
        <fullName evidence="2">Cyanate transporter</fullName>
    </submittedName>
</protein>
<dbReference type="InterPro" id="IPR036259">
    <property type="entry name" value="MFS_trans_sf"/>
</dbReference>
<feature type="transmembrane region" description="Helical" evidence="1">
    <location>
        <begin position="223"/>
        <end position="249"/>
    </location>
</feature>
<dbReference type="AlphaFoldDB" id="A0A917IH22"/>
<dbReference type="Gene3D" id="1.20.1250.20">
    <property type="entry name" value="MFS general substrate transporter like domains"/>
    <property type="match status" value="1"/>
</dbReference>
<keyword evidence="1" id="KW-1133">Transmembrane helix</keyword>
<organism evidence="2 3">
    <name type="scientific">Microbacterium album</name>
    <dbReference type="NCBI Taxonomy" id="2053191"/>
    <lineage>
        <taxon>Bacteria</taxon>
        <taxon>Bacillati</taxon>
        <taxon>Actinomycetota</taxon>
        <taxon>Actinomycetes</taxon>
        <taxon>Micrococcales</taxon>
        <taxon>Microbacteriaceae</taxon>
        <taxon>Microbacterium</taxon>
    </lineage>
</organism>
<dbReference type="RefSeq" id="WP_229663277.1">
    <property type="nucleotide sequence ID" value="NZ_BMJY01000017.1"/>
</dbReference>
<feature type="transmembrane region" description="Helical" evidence="1">
    <location>
        <begin position="113"/>
        <end position="135"/>
    </location>
</feature>
<evidence type="ECO:0000313" key="2">
    <source>
        <dbReference type="EMBL" id="GGH49190.1"/>
    </source>
</evidence>
<feature type="transmembrane region" description="Helical" evidence="1">
    <location>
        <begin position="351"/>
        <end position="374"/>
    </location>
</feature>
<reference evidence="2" key="1">
    <citation type="journal article" date="2014" name="Int. J. Syst. Evol. Microbiol.">
        <title>Complete genome sequence of Corynebacterium casei LMG S-19264T (=DSM 44701T), isolated from a smear-ripened cheese.</title>
        <authorList>
            <consortium name="US DOE Joint Genome Institute (JGI-PGF)"/>
            <person name="Walter F."/>
            <person name="Albersmeier A."/>
            <person name="Kalinowski J."/>
            <person name="Ruckert C."/>
        </authorList>
    </citation>
    <scope>NUCLEOTIDE SEQUENCE</scope>
    <source>
        <strain evidence="2">CGMCC 1.15794</strain>
    </source>
</reference>
<feature type="transmembrane region" description="Helical" evidence="1">
    <location>
        <begin position="380"/>
        <end position="402"/>
    </location>
</feature>
<evidence type="ECO:0000313" key="3">
    <source>
        <dbReference type="Proteomes" id="UP000657592"/>
    </source>
</evidence>
<feature type="transmembrane region" description="Helical" evidence="1">
    <location>
        <begin position="20"/>
        <end position="42"/>
    </location>
</feature>
<dbReference type="GO" id="GO:0022857">
    <property type="term" value="F:transmembrane transporter activity"/>
    <property type="evidence" value="ECO:0007669"/>
    <property type="project" value="InterPro"/>
</dbReference>
<dbReference type="EMBL" id="BMJY01000017">
    <property type="protein sequence ID" value="GGH49190.1"/>
    <property type="molecule type" value="Genomic_DNA"/>
</dbReference>